<dbReference type="AlphaFoldDB" id="A0A2K8KV61"/>
<keyword evidence="1" id="KW-1133">Transmembrane helix</keyword>
<accession>A0A2K8KV61</accession>
<name>A0A2K8KV61_MARES</name>
<evidence type="ECO:0000313" key="3">
    <source>
        <dbReference type="Proteomes" id="UP000231701"/>
    </source>
</evidence>
<dbReference type="EMBL" id="CP018799">
    <property type="protein sequence ID" value="ATX78603.1"/>
    <property type="molecule type" value="Genomic_DNA"/>
</dbReference>
<keyword evidence="3" id="KW-1185">Reference proteome</keyword>
<sequence>MKVRDISTYGGIAGFLLGTVITLVYDMPLGDAAFRLLALSVCGAWMGAIICWLDHLLPKSEEQDSAETEN</sequence>
<gene>
    <name evidence="2" type="ORF">Ga0123461_0150</name>
</gene>
<dbReference type="RefSeq" id="WP_100276597.1">
    <property type="nucleotide sequence ID" value="NZ_CP018799.1"/>
</dbReference>
<evidence type="ECO:0000256" key="1">
    <source>
        <dbReference type="SAM" id="Phobius"/>
    </source>
</evidence>
<dbReference type="KEGG" id="maes:Ga0123461_0150"/>
<keyword evidence="1" id="KW-0812">Transmembrane</keyword>
<dbReference type="OrthoDB" id="5296478at2"/>
<proteinExistence type="predicted"/>
<dbReference type="Proteomes" id="UP000231701">
    <property type="component" value="Chromosome"/>
</dbReference>
<feature type="transmembrane region" description="Helical" evidence="1">
    <location>
        <begin position="6"/>
        <end position="25"/>
    </location>
</feature>
<protein>
    <submittedName>
        <fullName evidence="2">Uncharacterized protein</fullName>
    </submittedName>
</protein>
<organism evidence="2 3">
    <name type="scientific">Mariprofundus aestuarium</name>
    <dbReference type="NCBI Taxonomy" id="1921086"/>
    <lineage>
        <taxon>Bacteria</taxon>
        <taxon>Pseudomonadati</taxon>
        <taxon>Pseudomonadota</taxon>
        <taxon>Candidatius Mariprofundia</taxon>
        <taxon>Mariprofundales</taxon>
        <taxon>Mariprofundaceae</taxon>
        <taxon>Mariprofundus</taxon>
    </lineage>
</organism>
<reference evidence="2 3" key="1">
    <citation type="submission" date="2016-12" db="EMBL/GenBank/DDBJ databases">
        <title>Isolation and genomic insights into novel planktonic Zetaproteobacteria from stratified waters of the Chesapeake Bay.</title>
        <authorList>
            <person name="McAllister S.M."/>
            <person name="Kato S."/>
            <person name="Chan C.S."/>
            <person name="Chiu B.K."/>
            <person name="Field E.K."/>
        </authorList>
    </citation>
    <scope>NUCLEOTIDE SEQUENCE [LARGE SCALE GENOMIC DNA]</scope>
    <source>
        <strain evidence="2 3">CP-5</strain>
    </source>
</reference>
<keyword evidence="1" id="KW-0472">Membrane</keyword>
<feature type="transmembrane region" description="Helical" evidence="1">
    <location>
        <begin position="32"/>
        <end position="53"/>
    </location>
</feature>
<evidence type="ECO:0000313" key="2">
    <source>
        <dbReference type="EMBL" id="ATX78603.1"/>
    </source>
</evidence>